<accession>A0ABT9YA28</accession>
<evidence type="ECO:0000313" key="8">
    <source>
        <dbReference type="Proteomes" id="UP001239167"/>
    </source>
</evidence>
<comment type="caution">
    <text evidence="5">Lacks conserved residue(s) required for the propagation of feature annotation.</text>
</comment>
<dbReference type="GO" id="GO:0004077">
    <property type="term" value="F:biotin--[biotin carboxyl-carrier protein] ligase activity"/>
    <property type="evidence" value="ECO:0007669"/>
    <property type="project" value="UniProtKB-EC"/>
</dbReference>
<dbReference type="Pfam" id="PF02237">
    <property type="entry name" value="BPL_C"/>
    <property type="match status" value="1"/>
</dbReference>
<feature type="domain" description="BPL/LPL catalytic" evidence="6">
    <location>
        <begin position="67"/>
        <end position="258"/>
    </location>
</feature>
<feature type="binding site" evidence="5">
    <location>
        <position position="185"/>
    </location>
    <ligand>
        <name>biotin</name>
        <dbReference type="ChEBI" id="CHEBI:57586"/>
    </ligand>
</feature>
<keyword evidence="2 5" id="KW-0547">Nucleotide-binding</keyword>
<keyword evidence="8" id="KW-1185">Reference proteome</keyword>
<dbReference type="HAMAP" id="MF_00978">
    <property type="entry name" value="Bifunct_BirA"/>
    <property type="match status" value="1"/>
</dbReference>
<reference evidence="7 8" key="1">
    <citation type="submission" date="2023-07" db="EMBL/GenBank/DDBJ databases">
        <title>Genomic Encyclopedia of Type Strains, Phase IV (KMG-IV): sequencing the most valuable type-strain genomes for metagenomic binning, comparative biology and taxonomic classification.</title>
        <authorList>
            <person name="Goeker M."/>
        </authorList>
    </citation>
    <scope>NUCLEOTIDE SEQUENCE [LARGE SCALE GENOMIC DNA]</scope>
    <source>
        <strain evidence="7 8">DSM 16980</strain>
    </source>
</reference>
<dbReference type="PANTHER" id="PTHR12835">
    <property type="entry name" value="BIOTIN PROTEIN LIGASE"/>
    <property type="match status" value="1"/>
</dbReference>
<evidence type="ECO:0000313" key="7">
    <source>
        <dbReference type="EMBL" id="MDQ0204697.1"/>
    </source>
</evidence>
<dbReference type="InterPro" id="IPR004143">
    <property type="entry name" value="BPL_LPL_catalytic"/>
</dbReference>
<dbReference type="Gene3D" id="2.30.30.100">
    <property type="match status" value="1"/>
</dbReference>
<sequence>MRSEILTILRKAGEEYVSGAYLAERLSVSRTAIWKHICALKEDGYDIDSKSRNGYRIISSPDLLTPGEINAVLSTEFLGHNIKYYKSVDSTNNVSKLLAQQNAEEGTILISEEQGNGKGRLSRGWFSPSRKGIWFSLILRPNFLPQEAPKCTLMAAVAISKAIRSVTGVEVGIKWPNDILYEGKKLVGILTEMNAEMERINYIIIGMGINVNITHAEVPEEIRDSATSLLQITGKKISRVELLCAILAELENEYVIIREKGFSPILDEWKKFSVTLGQEIKVIGINETFHGKAVNIDDYGALLVDTGNKIERVLAGDVSIRPAGQAIN</sequence>
<dbReference type="InterPro" id="IPR003142">
    <property type="entry name" value="BPL_C"/>
</dbReference>
<evidence type="ECO:0000256" key="5">
    <source>
        <dbReference type="HAMAP-Rule" id="MF_00978"/>
    </source>
</evidence>
<organism evidence="7 8">
    <name type="scientific">Pectinatus haikarae</name>
    <dbReference type="NCBI Taxonomy" id="349096"/>
    <lineage>
        <taxon>Bacteria</taxon>
        <taxon>Bacillati</taxon>
        <taxon>Bacillota</taxon>
        <taxon>Negativicutes</taxon>
        <taxon>Selenomonadales</taxon>
        <taxon>Selenomonadaceae</taxon>
        <taxon>Pectinatus</taxon>
    </lineage>
</organism>
<dbReference type="Proteomes" id="UP001239167">
    <property type="component" value="Unassembled WGS sequence"/>
</dbReference>
<keyword evidence="5" id="KW-0238">DNA-binding</keyword>
<dbReference type="SUPFAM" id="SSF50037">
    <property type="entry name" value="C-terminal domain of transcriptional repressors"/>
    <property type="match status" value="1"/>
</dbReference>
<dbReference type="RefSeq" id="WP_307225018.1">
    <property type="nucleotide sequence ID" value="NZ_CP116940.1"/>
</dbReference>
<dbReference type="SUPFAM" id="SSF46785">
    <property type="entry name" value="Winged helix' DNA-binding domain"/>
    <property type="match status" value="1"/>
</dbReference>
<dbReference type="Pfam" id="PF03099">
    <property type="entry name" value="BPL_LplA_LipB"/>
    <property type="match status" value="1"/>
</dbReference>
<dbReference type="Gene3D" id="3.30.930.10">
    <property type="entry name" value="Bira Bifunctional Protein, Domain 2"/>
    <property type="match status" value="1"/>
</dbReference>
<comment type="catalytic activity">
    <reaction evidence="5">
        <text>biotin + L-lysyl-[protein] + ATP = N(6)-biotinyl-L-lysyl-[protein] + AMP + diphosphate + H(+)</text>
        <dbReference type="Rhea" id="RHEA:11756"/>
        <dbReference type="Rhea" id="RHEA-COMP:9752"/>
        <dbReference type="Rhea" id="RHEA-COMP:10505"/>
        <dbReference type="ChEBI" id="CHEBI:15378"/>
        <dbReference type="ChEBI" id="CHEBI:29969"/>
        <dbReference type="ChEBI" id="CHEBI:30616"/>
        <dbReference type="ChEBI" id="CHEBI:33019"/>
        <dbReference type="ChEBI" id="CHEBI:57586"/>
        <dbReference type="ChEBI" id="CHEBI:83144"/>
        <dbReference type="ChEBI" id="CHEBI:456215"/>
        <dbReference type="EC" id="6.3.4.15"/>
    </reaction>
</comment>
<dbReference type="PROSITE" id="PS51733">
    <property type="entry name" value="BPL_LPL_CATALYTIC"/>
    <property type="match status" value="1"/>
</dbReference>
<dbReference type="InterPro" id="IPR004408">
    <property type="entry name" value="Biotin_CoA_COase_ligase"/>
</dbReference>
<dbReference type="PANTHER" id="PTHR12835:SF5">
    <property type="entry name" value="BIOTIN--PROTEIN LIGASE"/>
    <property type="match status" value="1"/>
</dbReference>
<comment type="caution">
    <text evidence="7">The sequence shown here is derived from an EMBL/GenBank/DDBJ whole genome shotgun (WGS) entry which is preliminary data.</text>
</comment>
<proteinExistence type="inferred from homology"/>
<feature type="binding site" evidence="5">
    <location>
        <begin position="90"/>
        <end position="92"/>
    </location>
    <ligand>
        <name>biotin</name>
        <dbReference type="ChEBI" id="CHEBI:57586"/>
    </ligand>
</feature>
<keyword evidence="5" id="KW-0805">Transcription regulation</keyword>
<dbReference type="EMBL" id="JAUSUE010000020">
    <property type="protein sequence ID" value="MDQ0204697.1"/>
    <property type="molecule type" value="Genomic_DNA"/>
</dbReference>
<evidence type="ECO:0000259" key="6">
    <source>
        <dbReference type="PROSITE" id="PS51733"/>
    </source>
</evidence>
<dbReference type="InterPro" id="IPR030855">
    <property type="entry name" value="Bifunct_BirA"/>
</dbReference>
<feature type="binding site" evidence="5">
    <location>
        <position position="114"/>
    </location>
    <ligand>
        <name>biotin</name>
        <dbReference type="ChEBI" id="CHEBI:57586"/>
    </ligand>
</feature>
<keyword evidence="5" id="KW-0804">Transcription</keyword>
<evidence type="ECO:0000256" key="1">
    <source>
        <dbReference type="ARBA" id="ARBA00022598"/>
    </source>
</evidence>
<dbReference type="EC" id="6.3.4.15" evidence="5"/>
<dbReference type="InterPro" id="IPR013196">
    <property type="entry name" value="HTH_11"/>
</dbReference>
<gene>
    <name evidence="5" type="primary">birA</name>
    <name evidence="7" type="ORF">J2S01_002429</name>
</gene>
<keyword evidence="1 5" id="KW-0436">Ligase</keyword>
<keyword evidence="4 5" id="KW-0092">Biotin</keyword>
<keyword evidence="3 5" id="KW-0067">ATP-binding</keyword>
<feature type="DNA-binding region" description="H-T-H motif" evidence="5">
    <location>
        <begin position="19"/>
        <end position="38"/>
    </location>
</feature>
<dbReference type="InterPro" id="IPR036388">
    <property type="entry name" value="WH-like_DNA-bd_sf"/>
</dbReference>
<dbReference type="NCBIfam" id="TIGR00121">
    <property type="entry name" value="birA_ligase"/>
    <property type="match status" value="1"/>
</dbReference>
<comment type="function">
    <text evidence="5">Acts both as a biotin--[acetyl-CoA-carboxylase] ligase and a repressor.</text>
</comment>
<dbReference type="SUPFAM" id="SSF55681">
    <property type="entry name" value="Class II aaRS and biotin synthetases"/>
    <property type="match status" value="1"/>
</dbReference>
<name>A0ABT9YA28_9FIRM</name>
<keyword evidence="5" id="KW-0678">Repressor</keyword>
<dbReference type="Pfam" id="PF08279">
    <property type="entry name" value="HTH_11"/>
    <property type="match status" value="1"/>
</dbReference>
<evidence type="ECO:0000256" key="4">
    <source>
        <dbReference type="ARBA" id="ARBA00023267"/>
    </source>
</evidence>
<evidence type="ECO:0000256" key="2">
    <source>
        <dbReference type="ARBA" id="ARBA00022741"/>
    </source>
</evidence>
<dbReference type="InterPro" id="IPR008988">
    <property type="entry name" value="Transcriptional_repressor_C"/>
</dbReference>
<dbReference type="CDD" id="cd16442">
    <property type="entry name" value="BPL"/>
    <property type="match status" value="1"/>
</dbReference>
<protein>
    <recommendedName>
        <fullName evidence="5">Bifunctional ligase/repressor BirA</fullName>
    </recommendedName>
    <alternativeName>
        <fullName evidence="5">Biotin--[acetyl-CoA-carboxylase] ligase</fullName>
        <ecNumber evidence="5">6.3.4.15</ecNumber>
    </alternativeName>
    <alternativeName>
        <fullName evidence="5">Biotin--protein ligase</fullName>
    </alternativeName>
    <alternativeName>
        <fullName evidence="5">Biotin-[acetyl-CoA carboxylase] synthetase</fullName>
    </alternativeName>
</protein>
<comment type="similarity">
    <text evidence="5">Belongs to the biotin--protein ligase family.</text>
</comment>
<dbReference type="InterPro" id="IPR036390">
    <property type="entry name" value="WH_DNA-bd_sf"/>
</dbReference>
<evidence type="ECO:0000256" key="3">
    <source>
        <dbReference type="ARBA" id="ARBA00022840"/>
    </source>
</evidence>
<dbReference type="Gene3D" id="1.10.10.10">
    <property type="entry name" value="Winged helix-like DNA-binding domain superfamily/Winged helix DNA-binding domain"/>
    <property type="match status" value="1"/>
</dbReference>
<dbReference type="InterPro" id="IPR045864">
    <property type="entry name" value="aa-tRNA-synth_II/BPL/LPL"/>
</dbReference>